<dbReference type="PANTHER" id="PTHR32305:SF15">
    <property type="entry name" value="PROTEIN RHSA-RELATED"/>
    <property type="match status" value="1"/>
</dbReference>
<dbReference type="Proteomes" id="UP000615760">
    <property type="component" value="Unassembled WGS sequence"/>
</dbReference>
<comment type="caution">
    <text evidence="5">The sequence shown here is derived from an EMBL/GenBank/DDBJ whole genome shotgun (WGS) entry which is preliminary data.</text>
</comment>
<proteinExistence type="predicted"/>
<dbReference type="PANTHER" id="PTHR32305">
    <property type="match status" value="1"/>
</dbReference>
<keyword evidence="6" id="KW-1185">Reference proteome</keyword>
<evidence type="ECO:0000256" key="2">
    <source>
        <dbReference type="SAM" id="MobiDB-lite"/>
    </source>
</evidence>
<sequence length="1664" mass="188771">MKNILYIALFLIPLVINAQTDTHNYVKSTSYYEATIQADTSKARTNITYLDGLGRPIQQIANKASGQEKNIVTHIEYDEFGRQLKQYLPYGTTTATDIEYDPSGLANTNTFYLTPKYENTANPYSEAFIEASPLGRTNKQAAPGAEWAGLPDTDYNVDNDGDHTVKFKYKLNIANEVRNFAVKFDDPTDTETTILIHKGYYGPGQLYKTITKDENWQPADGKNKTTEEFKDKFGKIILKRTYNEGEPHDTYYVYDKFSNLTYVIPPLASEGIVETQVRATLPGRNYPWTHLSKVSPETVANFKQYIYNYDNSEILNLEGLSTYGGQGGFSLIPEQDGTLTLTINIATDGAIPYRTDALVDLTKEKLGSFPDTELGRISGDGYDYLFSINKNQLIVQGNGGAVPSMNISFNSSQKLSYSKSYPWTAFCKVDPTTSAEYQRAIDSLGLSGSAIVNTYIDNSYGATGGLSVTIGEDDIITLSMNLSSNIPLNLKNGYVINLPVQRSLPDMDFVTLSGTGYSYDLSVRNNNIYINGSGSLTSNNYQGSLFHTVTYNIIEEKLYGLCYIYHYDSRNRVVEKHIPGNGWTYIVYDELDRVVLTQDENQRLTTLDEKGNPVNKWLFTKYDKLSRVAYTGIYYNHDMTSGARQVRRNLQDVIKSTPEEHLYENRTTTPSLFDGTELYYDFNAYSNPAIIMYDLLSVNYYDDYNFNLDGIATPSTATDPDITDNLKGLATGTKVRVLEDNNLTGDADIDWITSVTGYDEKARPILGHTKNPYLGTEDIVESTLNFTGQPIYTKTHHLKTGKPELIIYDRYTYDRMGRLLKHKQSQTPQSGWQMGPYTHVIAENHYDELGQLDEKGVGGKDGVYDDIRLQTIDYNYNIRGWLKTINNPDVTLYDDLFAFKINYTQTDESNGTALYNGNISETYWKSITDNNKRGYYYKYDALNRLTDANYMGAYGLANNPAETENYTEGNISYDKNGNILHLERHGWTNLEVIEKIDELDYIYYTDSNQLKSVSDNTQGLEGFSDRTTGAGDYDYTYDVNGNMEIDLNKGIGTEAIEGITYNHLNLPTEITFFDDNVQQIGVINYIYDATGAKLQKVVTENSNVTTTDYANGFIYENDVLQFFSHPEGYVKVPEATLTDPEYPNSPYRYNPDDFEYIYQYKDHLGNTRLSYSDMDDDGYINDVHHTFWDGFENQSGWTLINQYGTTLPSGTDTFKYYFNNPTLVNSGTYSGQVHNPENLIKGNQEIRILANRDPIAVNNTESTQYTYSAWVYSNGPNVSLTLKMKSSSGYITETIGVGTTTRMEWVKLEGTVNVPANIVSLNIQLKNMGQRPNTTGYTVWYDDVSIKKTGSEIVEEDNYYPFGLKHKGYNIAVNGGNDKAQKYKYNGKELQDELNLNLYDYDARNYDPALGRWFNVDPLAEIYSQVSVYAYTLDNPIFFIDPDGKKVKNSDEERKNKAEQDVEQAKNAVNMFEKKYGKNKKDYSGNKKEYKRYKRYSNMLKNAEKELKKYKNRSEITERKIKEFKENSPNLFKTMDNMVNEYGESVDVYVGVENFGPGTWGGTEATFDYNKDGSVRPMSNEFGINTVSITLAINNTAAFTATIPTSLQTIKHEMGHANYIIENAFCYMFYLKDLDKRGIDRNGGHNPGNPSGKRAKEWEQMSNN</sequence>
<evidence type="ECO:0000313" key="5">
    <source>
        <dbReference type="EMBL" id="GGB73318.1"/>
    </source>
</evidence>
<dbReference type="Gene3D" id="2.180.10.10">
    <property type="entry name" value="RHS repeat-associated core"/>
    <property type="match status" value="1"/>
</dbReference>
<reference evidence="6" key="1">
    <citation type="journal article" date="2019" name="Int. J. Syst. Evol. Microbiol.">
        <title>The Global Catalogue of Microorganisms (GCM) 10K type strain sequencing project: providing services to taxonomists for standard genome sequencing and annotation.</title>
        <authorList>
            <consortium name="The Broad Institute Genomics Platform"/>
            <consortium name="The Broad Institute Genome Sequencing Center for Infectious Disease"/>
            <person name="Wu L."/>
            <person name="Ma J."/>
        </authorList>
    </citation>
    <scope>NUCLEOTIDE SEQUENCE [LARGE SCALE GENOMIC DNA]</scope>
    <source>
        <strain evidence="6">CGMCC 1.15461</strain>
    </source>
</reference>
<protein>
    <recommendedName>
        <fullName evidence="4">DUF6443 domain-containing protein</fullName>
    </recommendedName>
</protein>
<dbReference type="InterPro" id="IPR045619">
    <property type="entry name" value="DUF6443"/>
</dbReference>
<name>A0ABQ1JP72_9FLAO</name>
<dbReference type="RefSeq" id="WP_229665909.1">
    <property type="nucleotide sequence ID" value="NZ_BMJE01000003.1"/>
</dbReference>
<dbReference type="Pfam" id="PF20041">
    <property type="entry name" value="DUF6443"/>
    <property type="match status" value="1"/>
</dbReference>
<feature type="compositionally biased region" description="Basic and acidic residues" evidence="2">
    <location>
        <begin position="1654"/>
        <end position="1664"/>
    </location>
</feature>
<evidence type="ECO:0000256" key="3">
    <source>
        <dbReference type="SAM" id="SignalP"/>
    </source>
</evidence>
<keyword evidence="1" id="KW-0175">Coiled coil</keyword>
<feature type="coiled-coil region" evidence="1">
    <location>
        <begin position="1448"/>
        <end position="1527"/>
    </location>
</feature>
<feature type="domain" description="DUF6443" evidence="4">
    <location>
        <begin position="23"/>
        <end position="149"/>
    </location>
</feature>
<gene>
    <name evidence="5" type="ORF">GCM10007424_11520</name>
</gene>
<dbReference type="EMBL" id="BMJE01000003">
    <property type="protein sequence ID" value="GGB73318.1"/>
    <property type="molecule type" value="Genomic_DNA"/>
</dbReference>
<dbReference type="NCBIfam" id="TIGR03696">
    <property type="entry name" value="Rhs_assc_core"/>
    <property type="match status" value="1"/>
</dbReference>
<feature type="chain" id="PRO_5046737596" description="DUF6443 domain-containing protein" evidence="3">
    <location>
        <begin position="19"/>
        <end position="1664"/>
    </location>
</feature>
<dbReference type="InterPro" id="IPR022385">
    <property type="entry name" value="Rhs_assc_core"/>
</dbReference>
<evidence type="ECO:0000313" key="6">
    <source>
        <dbReference type="Proteomes" id="UP000615760"/>
    </source>
</evidence>
<feature type="region of interest" description="Disordered" evidence="2">
    <location>
        <begin position="1641"/>
        <end position="1664"/>
    </location>
</feature>
<accession>A0ABQ1JP72</accession>
<dbReference type="Gene3D" id="2.60.120.260">
    <property type="entry name" value="Galactose-binding domain-like"/>
    <property type="match status" value="1"/>
</dbReference>
<organism evidence="5 6">
    <name type="scientific">Flavobacterium suaedae</name>
    <dbReference type="NCBI Taxonomy" id="1767027"/>
    <lineage>
        <taxon>Bacteria</taxon>
        <taxon>Pseudomonadati</taxon>
        <taxon>Bacteroidota</taxon>
        <taxon>Flavobacteriia</taxon>
        <taxon>Flavobacteriales</taxon>
        <taxon>Flavobacteriaceae</taxon>
        <taxon>Flavobacterium</taxon>
    </lineage>
</organism>
<dbReference type="InterPro" id="IPR050708">
    <property type="entry name" value="T6SS_VgrG/RHS"/>
</dbReference>
<evidence type="ECO:0000256" key="1">
    <source>
        <dbReference type="SAM" id="Coils"/>
    </source>
</evidence>
<evidence type="ECO:0000259" key="4">
    <source>
        <dbReference type="Pfam" id="PF20041"/>
    </source>
</evidence>
<keyword evidence="3" id="KW-0732">Signal</keyword>
<feature type="signal peptide" evidence="3">
    <location>
        <begin position="1"/>
        <end position="18"/>
    </location>
</feature>